<name>A0ACD0NPD2_9BASI</name>
<evidence type="ECO:0000313" key="1">
    <source>
        <dbReference type="EMBL" id="PWN47680.1"/>
    </source>
</evidence>
<dbReference type="Proteomes" id="UP000245626">
    <property type="component" value="Unassembled WGS sequence"/>
</dbReference>
<evidence type="ECO:0000313" key="2">
    <source>
        <dbReference type="Proteomes" id="UP000245626"/>
    </source>
</evidence>
<accession>A0ACD0NPD2</accession>
<protein>
    <submittedName>
        <fullName evidence="1">Uncharacterized protein</fullName>
    </submittedName>
</protein>
<organism evidence="1 2">
    <name type="scientific">Violaceomyces palustris</name>
    <dbReference type="NCBI Taxonomy" id="1673888"/>
    <lineage>
        <taxon>Eukaryota</taxon>
        <taxon>Fungi</taxon>
        <taxon>Dikarya</taxon>
        <taxon>Basidiomycota</taxon>
        <taxon>Ustilaginomycotina</taxon>
        <taxon>Ustilaginomycetes</taxon>
        <taxon>Violaceomycetales</taxon>
        <taxon>Violaceomycetaceae</taxon>
        <taxon>Violaceomyces</taxon>
    </lineage>
</organism>
<keyword evidence="2" id="KW-1185">Reference proteome</keyword>
<proteinExistence type="predicted"/>
<gene>
    <name evidence="1" type="ORF">IE53DRAFT_390188</name>
</gene>
<sequence>MNFLTSALFITCVALSWALYQKSSGAPASDSHSASKKKNKKGKKKPAKASSSPEGKQATTSANPAATAAGPVEASTIPIADSTATASADEKKDSLRTKGGVPEHSPPSSPSSPTLSNSSKPNAETSAWTNDHRRQAILKIGDGVQDDMRDEEVDPKPKYNHVARIEPPREESIPHVKVSRKDREAGWESVGGGGARNRFQQAQQSSKKVSVASSNPFSALPNSDSIEKPKSIKLPSATSAASILKPKQVAPASVSEPTKRQRQNAARAAAKKQAKEAEEKERLERLARHRKELERERMKELDRMGRKAGTNGRTGPVASVNERGVLVWD</sequence>
<dbReference type="EMBL" id="KZ820368">
    <property type="protein sequence ID" value="PWN47680.1"/>
    <property type="molecule type" value="Genomic_DNA"/>
</dbReference>
<reference evidence="1 2" key="1">
    <citation type="journal article" date="2018" name="Mol. Biol. Evol.">
        <title>Broad Genomic Sampling Reveals a Smut Pathogenic Ancestry of the Fungal Clade Ustilaginomycotina.</title>
        <authorList>
            <person name="Kijpornyongpan T."/>
            <person name="Mondo S.J."/>
            <person name="Barry K."/>
            <person name="Sandor L."/>
            <person name="Lee J."/>
            <person name="Lipzen A."/>
            <person name="Pangilinan J."/>
            <person name="LaButti K."/>
            <person name="Hainaut M."/>
            <person name="Henrissat B."/>
            <person name="Grigoriev I.V."/>
            <person name="Spatafora J.W."/>
            <person name="Aime M.C."/>
        </authorList>
    </citation>
    <scope>NUCLEOTIDE SEQUENCE [LARGE SCALE GENOMIC DNA]</scope>
    <source>
        <strain evidence="1 2">SA 807</strain>
    </source>
</reference>